<feature type="compositionally biased region" description="Basic residues" evidence="1">
    <location>
        <begin position="28"/>
        <end position="44"/>
    </location>
</feature>
<evidence type="ECO:0008006" key="4">
    <source>
        <dbReference type="Google" id="ProtNLM"/>
    </source>
</evidence>
<accession>A0ABW7U4N2</accession>
<gene>
    <name evidence="2" type="ORF">ACH407_06160</name>
</gene>
<comment type="caution">
    <text evidence="2">The sequence shown here is derived from an EMBL/GenBank/DDBJ whole genome shotgun (WGS) entry which is preliminary data.</text>
</comment>
<proteinExistence type="predicted"/>
<dbReference type="Proteomes" id="UP001611339">
    <property type="component" value="Unassembled WGS sequence"/>
</dbReference>
<keyword evidence="3" id="KW-1185">Reference proteome</keyword>
<feature type="compositionally biased region" description="Basic and acidic residues" evidence="1">
    <location>
        <begin position="181"/>
        <end position="197"/>
    </location>
</feature>
<dbReference type="RefSeq" id="WP_398707534.1">
    <property type="nucleotide sequence ID" value="NZ_JBIRUI010000002.1"/>
</dbReference>
<evidence type="ECO:0000313" key="2">
    <source>
        <dbReference type="EMBL" id="MFI1713155.1"/>
    </source>
</evidence>
<reference evidence="2 3" key="1">
    <citation type="submission" date="2024-10" db="EMBL/GenBank/DDBJ databases">
        <title>The Natural Products Discovery Center: Release of the First 8490 Sequenced Strains for Exploring Actinobacteria Biosynthetic Diversity.</title>
        <authorList>
            <person name="Kalkreuter E."/>
            <person name="Kautsar S.A."/>
            <person name="Yang D."/>
            <person name="Bader C.D."/>
            <person name="Teijaro C.N."/>
            <person name="Fluegel L."/>
            <person name="Davis C.M."/>
            <person name="Simpson J.R."/>
            <person name="Lauterbach L."/>
            <person name="Steele A.D."/>
            <person name="Gui C."/>
            <person name="Meng S."/>
            <person name="Li G."/>
            <person name="Viehrig K."/>
            <person name="Ye F."/>
            <person name="Su P."/>
            <person name="Kiefer A.F."/>
            <person name="Nichols A."/>
            <person name="Cepeda A.J."/>
            <person name="Yan W."/>
            <person name="Fan B."/>
            <person name="Jiang Y."/>
            <person name="Adhikari A."/>
            <person name="Zheng C.-J."/>
            <person name="Schuster L."/>
            <person name="Cowan T.M."/>
            <person name="Smanski M.J."/>
            <person name="Chevrette M.G."/>
            <person name="De Carvalho L.P.S."/>
            <person name="Shen B."/>
        </authorList>
    </citation>
    <scope>NUCLEOTIDE SEQUENCE [LARGE SCALE GENOMIC DNA]</scope>
    <source>
        <strain evidence="2 3">NPDC020602</strain>
    </source>
</reference>
<organism evidence="2 3">
    <name type="scientific">Streptomyces litmocidini</name>
    <dbReference type="NCBI Taxonomy" id="67318"/>
    <lineage>
        <taxon>Bacteria</taxon>
        <taxon>Bacillati</taxon>
        <taxon>Actinomycetota</taxon>
        <taxon>Actinomycetes</taxon>
        <taxon>Kitasatosporales</taxon>
        <taxon>Streptomycetaceae</taxon>
        <taxon>Streptomyces</taxon>
    </lineage>
</organism>
<feature type="compositionally biased region" description="Low complexity" evidence="1">
    <location>
        <begin position="167"/>
        <end position="180"/>
    </location>
</feature>
<feature type="region of interest" description="Disordered" evidence="1">
    <location>
        <begin position="1"/>
        <end position="50"/>
    </location>
</feature>
<protein>
    <recommendedName>
        <fullName evidence="4">DUF4160 domain-containing protein</fullName>
    </recommendedName>
</protein>
<feature type="region of interest" description="Disordered" evidence="1">
    <location>
        <begin position="167"/>
        <end position="209"/>
    </location>
</feature>
<dbReference type="EMBL" id="JBIRUI010000002">
    <property type="protein sequence ID" value="MFI1713155.1"/>
    <property type="molecule type" value="Genomic_DNA"/>
</dbReference>
<evidence type="ECO:0000256" key="1">
    <source>
        <dbReference type="SAM" id="MobiDB-lite"/>
    </source>
</evidence>
<evidence type="ECO:0000313" key="3">
    <source>
        <dbReference type="Proteomes" id="UP001611339"/>
    </source>
</evidence>
<sequence length="451" mass="47163">MDRGSEDRGLGGQNSRLLLCRRPSGGRCPRRRPGRERGRGRSRRPGGPYREIDASAAFAVLVGQAAKPLAEQQAAAAQASAKEAAKAAADAKALADKAAGDAKIAAQAAATAAADAAKALEHAAAARASAAEAEKAAQAAKRADAKAQEYDVQAGVDAMQASFAANDAETEATAADQEATVAEREEERRAVKERIEADGSDVGPDLTPDDEELLRRECGEECVEVFRAAKALAGQGILDWLKENGGEILLEEIGCRDLERCFTEGDIESCLWTLVKFIPVSKAYAVGKAIIRVAGGIGGFLEKSVIAKRTLDKFRKIIDDAKKGKGRACPVKPKLAAVPAAAFAASAGTTPTLAMGAQALTVRSAAAASEFPGVGTIVSEGGVTIQIYSNDHAPPHAHVKGKEVRIGQNGKPLAGDPELSRLQKAVVDNNLRTIRENIRVAMERFKANGGC</sequence>
<name>A0ABW7U4N2_9ACTN</name>